<dbReference type="Proteomes" id="UP000091820">
    <property type="component" value="Unassembled WGS sequence"/>
</dbReference>
<evidence type="ECO:0000313" key="3">
    <source>
        <dbReference type="Proteomes" id="UP000091820"/>
    </source>
</evidence>
<dbReference type="PANTHER" id="PTHR11012">
    <property type="entry name" value="PROTEIN KINASE-LIKE DOMAIN-CONTAINING"/>
    <property type="match status" value="1"/>
</dbReference>
<reference evidence="2" key="2">
    <citation type="submission" date="2020-05" db="UniProtKB">
        <authorList>
            <consortium name="EnsemblMetazoa"/>
        </authorList>
    </citation>
    <scope>IDENTIFICATION</scope>
    <source>
        <strain evidence="2">IAEA</strain>
    </source>
</reference>
<name>A0A1A9WZV1_9MUSC</name>
<reference evidence="3" key="1">
    <citation type="submission" date="2014-03" db="EMBL/GenBank/DDBJ databases">
        <authorList>
            <person name="Aksoy S."/>
            <person name="Warren W."/>
            <person name="Wilson R.K."/>
        </authorList>
    </citation>
    <scope>NUCLEOTIDE SEQUENCE [LARGE SCALE GENOMIC DNA]</scope>
    <source>
        <strain evidence="3">IAEA</strain>
    </source>
</reference>
<dbReference type="SUPFAM" id="SSF56112">
    <property type="entry name" value="Protein kinase-like (PK-like)"/>
    <property type="match status" value="1"/>
</dbReference>
<proteinExistence type="predicted"/>
<dbReference type="InterPro" id="IPR015897">
    <property type="entry name" value="CHK_kinase-like"/>
</dbReference>
<sequence>MGATTLELSFRELQELCFNYLKDCIVFKEELTVVPTDFHILKYELNPIAEHPAGYLGLHQYLVVEFSNICKNNRNDETNKVLRFFTKSAPMEIPSRMAYLEEFGVFKKEILVYREILPHLEQIFGQVAPRCYYANKNLLIFEDLMHKGYRMGAKRDGVLDYGHLSCAIKSLAKMHAASLVYERKMKSKINGLHPDAVVENAYPLNVKTSHMRYQNFSNAVKVIEEILKLLPKYEKNLKDILHQLPEKMQKIFELSQTSSKYCNVLSHADLWANNIMFKYSLEGHKPIDCRFVDFQLARYAPPMVDLITLLTIPTSREFRKYYECMLQLTQRENLSLDQFLTQEQFYASLEEFRICGLIESLLFSHLTILPEESTRSLTSSADGFSDFFNRKRIDICLKAFHTDKVYQTRLCDMLEDLLPRELKLTTIVVIDEQTNKLTLNRFRIQVDNG</sequence>
<dbReference type="STRING" id="37001.A0A1A9WZV1"/>
<dbReference type="AlphaFoldDB" id="A0A1A9WZV1"/>
<dbReference type="Pfam" id="PF02958">
    <property type="entry name" value="EcKL"/>
    <property type="match status" value="1"/>
</dbReference>
<dbReference type="SMART" id="SM00587">
    <property type="entry name" value="CHK"/>
    <property type="match status" value="1"/>
</dbReference>
<protein>
    <submittedName>
        <fullName evidence="2">CHK domain-containing protein</fullName>
    </submittedName>
</protein>
<dbReference type="Gene3D" id="3.90.1200.10">
    <property type="match status" value="1"/>
</dbReference>
<keyword evidence="3" id="KW-1185">Reference proteome</keyword>
<dbReference type="VEuPathDB" id="VectorBase:GBRI039009"/>
<evidence type="ECO:0000259" key="1">
    <source>
        <dbReference type="SMART" id="SM00587"/>
    </source>
</evidence>
<dbReference type="InterPro" id="IPR004119">
    <property type="entry name" value="EcKL"/>
</dbReference>
<dbReference type="InterPro" id="IPR011009">
    <property type="entry name" value="Kinase-like_dom_sf"/>
</dbReference>
<organism evidence="2 3">
    <name type="scientific">Glossina brevipalpis</name>
    <dbReference type="NCBI Taxonomy" id="37001"/>
    <lineage>
        <taxon>Eukaryota</taxon>
        <taxon>Metazoa</taxon>
        <taxon>Ecdysozoa</taxon>
        <taxon>Arthropoda</taxon>
        <taxon>Hexapoda</taxon>
        <taxon>Insecta</taxon>
        <taxon>Pterygota</taxon>
        <taxon>Neoptera</taxon>
        <taxon>Endopterygota</taxon>
        <taxon>Diptera</taxon>
        <taxon>Brachycera</taxon>
        <taxon>Muscomorpha</taxon>
        <taxon>Hippoboscoidea</taxon>
        <taxon>Glossinidae</taxon>
        <taxon>Glossina</taxon>
    </lineage>
</organism>
<accession>A0A1A9WZV1</accession>
<evidence type="ECO:0000313" key="2">
    <source>
        <dbReference type="EnsemblMetazoa" id="GBRI039009-PA"/>
    </source>
</evidence>
<dbReference type="EnsemblMetazoa" id="GBRI039009-RA">
    <property type="protein sequence ID" value="GBRI039009-PA"/>
    <property type="gene ID" value="GBRI039009"/>
</dbReference>
<feature type="domain" description="CHK kinase-like" evidence="1">
    <location>
        <begin position="139"/>
        <end position="331"/>
    </location>
</feature>
<dbReference type="PANTHER" id="PTHR11012:SF48">
    <property type="entry name" value="CHK KINASE-LIKE DOMAIN-CONTAINING PROTEIN-RELATED"/>
    <property type="match status" value="1"/>
</dbReference>